<evidence type="ECO:0000313" key="5">
    <source>
        <dbReference type="Proteomes" id="UP000320176"/>
    </source>
</evidence>
<keyword evidence="2" id="KW-0067">ATP-binding</keyword>
<dbReference type="InterPro" id="IPR033756">
    <property type="entry name" value="YlxH/NBP35"/>
</dbReference>
<dbReference type="SUPFAM" id="SSF52540">
    <property type="entry name" value="P-loop containing nucleoside triphosphate hydrolases"/>
    <property type="match status" value="1"/>
</dbReference>
<dbReference type="GO" id="GO:0004713">
    <property type="term" value="F:protein tyrosine kinase activity"/>
    <property type="evidence" value="ECO:0007669"/>
    <property type="project" value="TreeGrafter"/>
</dbReference>
<dbReference type="PANTHER" id="PTHR32309:SF13">
    <property type="entry name" value="FERRIC ENTEROBACTIN TRANSPORT PROTEIN FEPE"/>
    <property type="match status" value="1"/>
</dbReference>
<evidence type="ECO:0000256" key="1">
    <source>
        <dbReference type="ARBA" id="ARBA00022741"/>
    </source>
</evidence>
<evidence type="ECO:0000313" key="4">
    <source>
        <dbReference type="EMBL" id="TWT93327.1"/>
    </source>
</evidence>
<feature type="region of interest" description="Disordered" evidence="3">
    <location>
        <begin position="177"/>
        <end position="205"/>
    </location>
</feature>
<sequence>MIKPSAAAPPSPHMASESAAMRDLKLAANISDSAKIWVEPNQDQFLRIDSPENGSPHQPVTPIPQPRTPQSAPTTAASNVLGDNSSDNSSDNIAADPDAAVMLQSLHSQIVMYGCVDDASHAVLHSTVDYPVVETPPAENAQQAAEPAPLIDWQTEIDEFVDDPVHESVDELAYETPPAASIATPATEEPETYTSTSSPQQWAKTPWPGAQWEVDVFEVPSSVASLFFDESFFKSIANRMRETVADGLRSLAVTSVRSGEGRSTVAIGTAIAAAATGLRVALVDCDLSKPSLVDDLRLELDYGWVEAIRCGIPLSQVAVSSLEDGVTLIPLLPPAPGHPVAAAAEVAALMQTLQGQFDLLVIDAPASDAAVLQVICQGVDSAVITQDLRSTRSGDIQQLATRLRHFGVRGIGVVENFAVE</sequence>
<feature type="region of interest" description="Disordered" evidence="3">
    <location>
        <begin position="42"/>
        <end position="93"/>
    </location>
</feature>
<dbReference type="EMBL" id="SJPN01000009">
    <property type="protein sequence ID" value="TWT93327.1"/>
    <property type="molecule type" value="Genomic_DNA"/>
</dbReference>
<dbReference type="RefSeq" id="WP_197455023.1">
    <property type="nucleotide sequence ID" value="NZ_CP151726.1"/>
</dbReference>
<organism evidence="4 5">
    <name type="scientific">Stieleria varia</name>
    <dbReference type="NCBI Taxonomy" id="2528005"/>
    <lineage>
        <taxon>Bacteria</taxon>
        <taxon>Pseudomonadati</taxon>
        <taxon>Planctomycetota</taxon>
        <taxon>Planctomycetia</taxon>
        <taxon>Pirellulales</taxon>
        <taxon>Pirellulaceae</taxon>
        <taxon>Stieleria</taxon>
    </lineage>
</organism>
<accession>A0A5C6A214</accession>
<protein>
    <submittedName>
        <fullName evidence="4">Septum site-determining protein MinD</fullName>
    </submittedName>
</protein>
<feature type="compositionally biased region" description="Polar residues" evidence="3">
    <location>
        <begin position="68"/>
        <end position="82"/>
    </location>
</feature>
<dbReference type="Gene3D" id="3.40.50.300">
    <property type="entry name" value="P-loop containing nucleotide triphosphate hydrolases"/>
    <property type="match status" value="1"/>
</dbReference>
<proteinExistence type="predicted"/>
<keyword evidence="5" id="KW-1185">Reference proteome</keyword>
<dbReference type="Pfam" id="PF10609">
    <property type="entry name" value="ParA"/>
    <property type="match status" value="1"/>
</dbReference>
<feature type="compositionally biased region" description="Low complexity" evidence="3">
    <location>
        <begin position="83"/>
        <end position="93"/>
    </location>
</feature>
<name>A0A5C6A214_9BACT</name>
<dbReference type="PANTHER" id="PTHR32309">
    <property type="entry name" value="TYROSINE-PROTEIN KINASE"/>
    <property type="match status" value="1"/>
</dbReference>
<dbReference type="InterPro" id="IPR027417">
    <property type="entry name" value="P-loop_NTPase"/>
</dbReference>
<dbReference type="InterPro" id="IPR050445">
    <property type="entry name" value="Bact_polysacc_biosynth/exp"/>
</dbReference>
<gene>
    <name evidence="4" type="primary">minD_3</name>
    <name evidence="4" type="ORF">Pla52n_59870</name>
</gene>
<evidence type="ECO:0000256" key="2">
    <source>
        <dbReference type="ARBA" id="ARBA00022840"/>
    </source>
</evidence>
<dbReference type="GO" id="GO:0005524">
    <property type="term" value="F:ATP binding"/>
    <property type="evidence" value="ECO:0007669"/>
    <property type="project" value="UniProtKB-KW"/>
</dbReference>
<evidence type="ECO:0000256" key="3">
    <source>
        <dbReference type="SAM" id="MobiDB-lite"/>
    </source>
</evidence>
<reference evidence="4 5" key="1">
    <citation type="submission" date="2019-02" db="EMBL/GenBank/DDBJ databases">
        <title>Deep-cultivation of Planctomycetes and their phenomic and genomic characterization uncovers novel biology.</title>
        <authorList>
            <person name="Wiegand S."/>
            <person name="Jogler M."/>
            <person name="Boedeker C."/>
            <person name="Pinto D."/>
            <person name="Vollmers J."/>
            <person name="Rivas-Marin E."/>
            <person name="Kohn T."/>
            <person name="Peeters S.H."/>
            <person name="Heuer A."/>
            <person name="Rast P."/>
            <person name="Oberbeckmann S."/>
            <person name="Bunk B."/>
            <person name="Jeske O."/>
            <person name="Meyerdierks A."/>
            <person name="Storesund J.E."/>
            <person name="Kallscheuer N."/>
            <person name="Luecker S."/>
            <person name="Lage O.M."/>
            <person name="Pohl T."/>
            <person name="Merkel B.J."/>
            <person name="Hornburger P."/>
            <person name="Mueller R.-W."/>
            <person name="Bruemmer F."/>
            <person name="Labrenz M."/>
            <person name="Spormann A.M."/>
            <person name="Op Den Camp H."/>
            <person name="Overmann J."/>
            <person name="Amann R."/>
            <person name="Jetten M.S.M."/>
            <person name="Mascher T."/>
            <person name="Medema M.H."/>
            <person name="Devos D.P."/>
            <person name="Kaster A.-K."/>
            <person name="Ovreas L."/>
            <person name="Rohde M."/>
            <person name="Galperin M.Y."/>
            <person name="Jogler C."/>
        </authorList>
    </citation>
    <scope>NUCLEOTIDE SEQUENCE [LARGE SCALE GENOMIC DNA]</scope>
    <source>
        <strain evidence="4 5">Pla52n</strain>
    </source>
</reference>
<dbReference type="GO" id="GO:0005886">
    <property type="term" value="C:plasma membrane"/>
    <property type="evidence" value="ECO:0007669"/>
    <property type="project" value="TreeGrafter"/>
</dbReference>
<keyword evidence="1" id="KW-0547">Nucleotide-binding</keyword>
<dbReference type="AlphaFoldDB" id="A0A5C6A214"/>
<feature type="compositionally biased region" description="Low complexity" evidence="3">
    <location>
        <begin position="177"/>
        <end position="198"/>
    </location>
</feature>
<dbReference type="Proteomes" id="UP000320176">
    <property type="component" value="Unassembled WGS sequence"/>
</dbReference>
<comment type="caution">
    <text evidence="4">The sequence shown here is derived from an EMBL/GenBank/DDBJ whole genome shotgun (WGS) entry which is preliminary data.</text>
</comment>